<name>A0A644X8X4_9ZZZZ</name>
<dbReference type="AlphaFoldDB" id="A0A644X8X4"/>
<proteinExistence type="predicted"/>
<reference evidence="1" key="1">
    <citation type="submission" date="2019-08" db="EMBL/GenBank/DDBJ databases">
        <authorList>
            <person name="Kucharzyk K."/>
            <person name="Murdoch R.W."/>
            <person name="Higgins S."/>
            <person name="Loffler F."/>
        </authorList>
    </citation>
    <scope>NUCLEOTIDE SEQUENCE</scope>
</reference>
<gene>
    <name evidence="1" type="ORF">SDC9_58613</name>
</gene>
<protein>
    <submittedName>
        <fullName evidence="1">Uncharacterized protein</fullName>
    </submittedName>
</protein>
<organism evidence="1">
    <name type="scientific">bioreactor metagenome</name>
    <dbReference type="NCBI Taxonomy" id="1076179"/>
    <lineage>
        <taxon>unclassified sequences</taxon>
        <taxon>metagenomes</taxon>
        <taxon>ecological metagenomes</taxon>
    </lineage>
</organism>
<evidence type="ECO:0000313" key="1">
    <source>
        <dbReference type="EMBL" id="MPM12261.1"/>
    </source>
</evidence>
<dbReference type="EMBL" id="VSSQ01001946">
    <property type="protein sequence ID" value="MPM12261.1"/>
    <property type="molecule type" value="Genomic_DNA"/>
</dbReference>
<sequence length="132" mass="14423">MKPAGEPTLESKIEAYFAACDATAERTELKNGSVEIRQTPYTLAGLSEHLGIPSGEILAAARREDGGAEGELFAQAARRIGRYLVERALTQELQYSVAAKLLDELGIGEKLPPDEREKRIVIVLEDPNGWSE</sequence>
<comment type="caution">
    <text evidence="1">The sequence shown here is derived from an EMBL/GenBank/DDBJ whole genome shotgun (WGS) entry which is preliminary data.</text>
</comment>
<dbReference type="Gene3D" id="1.10.132.80">
    <property type="match status" value="1"/>
</dbReference>
<accession>A0A644X8X4</accession>